<comment type="cofactor">
    <cofactor evidence="1 7">
        <name>FMN</name>
        <dbReference type="ChEBI" id="CHEBI:58210"/>
    </cofactor>
</comment>
<reference evidence="9 10" key="1">
    <citation type="submission" date="2017-02" db="EMBL/GenBank/DDBJ databases">
        <authorList>
            <person name="Peterson S.W."/>
        </authorList>
    </citation>
    <scope>NUCLEOTIDE SEQUENCE [LARGE SCALE GENOMIC DNA]</scope>
    <source>
        <strain evidence="9 10">ATCC 700028</strain>
    </source>
</reference>
<proteinExistence type="inferred from homology"/>
<comment type="similarity">
    <text evidence="2 7">Belongs to the flavodoxin family.</text>
</comment>
<evidence type="ECO:0000256" key="3">
    <source>
        <dbReference type="ARBA" id="ARBA00022448"/>
    </source>
</evidence>
<evidence type="ECO:0000259" key="8">
    <source>
        <dbReference type="PROSITE" id="PS50902"/>
    </source>
</evidence>
<dbReference type="SUPFAM" id="SSF52218">
    <property type="entry name" value="Flavoproteins"/>
    <property type="match status" value="1"/>
</dbReference>
<dbReference type="Proteomes" id="UP000191153">
    <property type="component" value="Unassembled WGS sequence"/>
</dbReference>
<evidence type="ECO:0000313" key="9">
    <source>
        <dbReference type="EMBL" id="SJZ90117.1"/>
    </source>
</evidence>
<evidence type="ECO:0000313" key="10">
    <source>
        <dbReference type="Proteomes" id="UP000191153"/>
    </source>
</evidence>
<keyword evidence="5 7" id="KW-0288">FMN</keyword>
<dbReference type="EMBL" id="FUWX01000014">
    <property type="protein sequence ID" value="SJZ90117.1"/>
    <property type="molecule type" value="Genomic_DNA"/>
</dbReference>
<evidence type="ECO:0000256" key="1">
    <source>
        <dbReference type="ARBA" id="ARBA00001917"/>
    </source>
</evidence>
<dbReference type="InterPro" id="IPR050619">
    <property type="entry name" value="Flavodoxin"/>
</dbReference>
<dbReference type="GO" id="GO:0009055">
    <property type="term" value="F:electron transfer activity"/>
    <property type="evidence" value="ECO:0007669"/>
    <property type="project" value="UniProtKB-UniRule"/>
</dbReference>
<evidence type="ECO:0000256" key="6">
    <source>
        <dbReference type="ARBA" id="ARBA00022982"/>
    </source>
</evidence>
<dbReference type="RefSeq" id="WP_078694355.1">
    <property type="nucleotide sequence ID" value="NZ_FUWX01000014.1"/>
</dbReference>
<dbReference type="STRING" id="180163.SAMN02745174_01890"/>
<keyword evidence="10" id="KW-1185">Reference proteome</keyword>
<dbReference type="InterPro" id="IPR029039">
    <property type="entry name" value="Flavoprotein-like_sf"/>
</dbReference>
<dbReference type="PANTHER" id="PTHR42809:SF1">
    <property type="entry name" value="FLAVODOXIN 1"/>
    <property type="match status" value="1"/>
</dbReference>
<keyword evidence="3 7" id="KW-0813">Transport</keyword>
<evidence type="ECO:0000256" key="7">
    <source>
        <dbReference type="PIRNR" id="PIRNR038996"/>
    </source>
</evidence>
<protein>
    <recommendedName>
        <fullName evidence="7">Flavodoxin</fullName>
    </recommendedName>
</protein>
<dbReference type="InterPro" id="IPR008254">
    <property type="entry name" value="Flavodoxin/NO_synth"/>
</dbReference>
<dbReference type="OrthoDB" id="92844at2"/>
<keyword evidence="4 7" id="KW-0285">Flavoprotein</keyword>
<gene>
    <name evidence="9" type="ORF">SAMN02745174_01890</name>
</gene>
<dbReference type="GO" id="GO:0010181">
    <property type="term" value="F:FMN binding"/>
    <property type="evidence" value="ECO:0007669"/>
    <property type="project" value="UniProtKB-UniRule"/>
</dbReference>
<organism evidence="9 10">
    <name type="scientific">Cetobacterium ceti</name>
    <dbReference type="NCBI Taxonomy" id="180163"/>
    <lineage>
        <taxon>Bacteria</taxon>
        <taxon>Fusobacteriati</taxon>
        <taxon>Fusobacteriota</taxon>
        <taxon>Fusobacteriia</taxon>
        <taxon>Fusobacteriales</taxon>
        <taxon>Fusobacteriaceae</taxon>
        <taxon>Cetobacterium</taxon>
    </lineage>
</organism>
<dbReference type="Pfam" id="PF00258">
    <property type="entry name" value="Flavodoxin_1"/>
    <property type="match status" value="1"/>
</dbReference>
<name>A0A1T4PFL4_9FUSO</name>
<keyword evidence="6 7" id="KW-0249">Electron transport</keyword>
<dbReference type="PIRSF" id="PIRSF038996">
    <property type="entry name" value="FldA"/>
    <property type="match status" value="1"/>
</dbReference>
<evidence type="ECO:0000256" key="4">
    <source>
        <dbReference type="ARBA" id="ARBA00022630"/>
    </source>
</evidence>
<dbReference type="AlphaFoldDB" id="A0A1T4PFL4"/>
<dbReference type="InterPro" id="IPR010086">
    <property type="entry name" value="Flavodoxin_lc"/>
</dbReference>
<feature type="domain" description="Flavodoxin-like" evidence="8">
    <location>
        <begin position="4"/>
        <end position="164"/>
    </location>
</feature>
<dbReference type="Gene3D" id="3.40.50.360">
    <property type="match status" value="1"/>
</dbReference>
<dbReference type="PANTHER" id="PTHR42809">
    <property type="entry name" value="FLAVODOXIN 2"/>
    <property type="match status" value="1"/>
</dbReference>
<evidence type="ECO:0000256" key="2">
    <source>
        <dbReference type="ARBA" id="ARBA00005267"/>
    </source>
</evidence>
<comment type="function">
    <text evidence="7">Low-potential electron donor to a number of redox enzymes.</text>
</comment>
<sequence>MEKLGIFYGSNRGKSEFTAHLLKDLLKDKFDVHIFNVSNGINEIHSYNKIIFITGTYGAGELQSDWIRNLEVLKKTDFSEKTVGIIGRGNQGFFAATFVNSMKPLYDIIIKNGGNVKGFTPSKDYSFEKSTALIDEEFVGLPLDEMFMLEETKSRIIDWLKKWLI</sequence>
<accession>A0A1T4PFL4</accession>
<dbReference type="PROSITE" id="PS50902">
    <property type="entry name" value="FLAVODOXIN_LIKE"/>
    <property type="match status" value="1"/>
</dbReference>
<evidence type="ECO:0000256" key="5">
    <source>
        <dbReference type="ARBA" id="ARBA00022643"/>
    </source>
</evidence>